<dbReference type="UniPathway" id="UPA00143"/>
<evidence type="ECO:0000256" key="2">
    <source>
        <dbReference type="SAM" id="Phobius"/>
    </source>
</evidence>
<feature type="compositionally biased region" description="Gly residues" evidence="1">
    <location>
        <begin position="828"/>
        <end position="850"/>
    </location>
</feature>
<proteinExistence type="predicted"/>
<feature type="chain" id="PRO_5013198502" description="U-box domain-containing protein" evidence="3">
    <location>
        <begin position="16"/>
        <end position="916"/>
    </location>
</feature>
<evidence type="ECO:0000256" key="1">
    <source>
        <dbReference type="SAM" id="MobiDB-lite"/>
    </source>
</evidence>
<dbReference type="InterPro" id="IPR052085">
    <property type="entry name" value="WD-SAM-U-box"/>
</dbReference>
<dbReference type="Gene3D" id="3.30.40.10">
    <property type="entry name" value="Zinc/RING finger domain, C3HC4 (zinc finger)"/>
    <property type="match status" value="1"/>
</dbReference>
<feature type="signal peptide" evidence="3">
    <location>
        <begin position="1"/>
        <end position="15"/>
    </location>
</feature>
<dbReference type="OrthoDB" id="10064100at2759"/>
<dbReference type="PANTHER" id="PTHR46573">
    <property type="entry name" value="WD REPEAT, SAM AND U-BOX DOMAIN-CONTAINING PROTEIN 1"/>
    <property type="match status" value="1"/>
</dbReference>
<reference evidence="6" key="1">
    <citation type="journal article" date="2016" name="Nat. Commun.">
        <title>The Gonium pectorale genome demonstrates co-option of cell cycle regulation during the evolution of multicellularity.</title>
        <authorList>
            <person name="Hanschen E.R."/>
            <person name="Marriage T.N."/>
            <person name="Ferris P.J."/>
            <person name="Hamaji T."/>
            <person name="Toyoda A."/>
            <person name="Fujiyama A."/>
            <person name="Neme R."/>
            <person name="Noguchi H."/>
            <person name="Minakuchi Y."/>
            <person name="Suzuki M."/>
            <person name="Kawai-Toyooka H."/>
            <person name="Smith D.R."/>
            <person name="Sparks H."/>
            <person name="Anderson J."/>
            <person name="Bakaric R."/>
            <person name="Luria V."/>
            <person name="Karger A."/>
            <person name="Kirschner M.W."/>
            <person name="Durand P.M."/>
            <person name="Michod R.E."/>
            <person name="Nozaki H."/>
            <person name="Olson B.J."/>
        </authorList>
    </citation>
    <scope>NUCLEOTIDE SEQUENCE [LARGE SCALE GENOMIC DNA]</scope>
    <source>
        <strain evidence="6">NIES-2863</strain>
    </source>
</reference>
<feature type="transmembrane region" description="Helical" evidence="2">
    <location>
        <begin position="434"/>
        <end position="459"/>
    </location>
</feature>
<dbReference type="Pfam" id="PF04564">
    <property type="entry name" value="U-box"/>
    <property type="match status" value="1"/>
</dbReference>
<organism evidence="5 6">
    <name type="scientific">Gonium pectorale</name>
    <name type="common">Green alga</name>
    <dbReference type="NCBI Taxonomy" id="33097"/>
    <lineage>
        <taxon>Eukaryota</taxon>
        <taxon>Viridiplantae</taxon>
        <taxon>Chlorophyta</taxon>
        <taxon>core chlorophytes</taxon>
        <taxon>Chlorophyceae</taxon>
        <taxon>CS clade</taxon>
        <taxon>Chlamydomonadales</taxon>
        <taxon>Volvocaceae</taxon>
        <taxon>Gonium</taxon>
    </lineage>
</organism>
<keyword evidence="2" id="KW-1133">Transmembrane helix</keyword>
<dbReference type="SMART" id="SM00504">
    <property type="entry name" value="Ubox"/>
    <property type="match status" value="1"/>
</dbReference>
<comment type="caution">
    <text evidence="5">The sequence shown here is derived from an EMBL/GenBank/DDBJ whole genome shotgun (WGS) entry which is preliminary data.</text>
</comment>
<keyword evidence="2" id="KW-0812">Transmembrane</keyword>
<feature type="region of interest" description="Disordered" evidence="1">
    <location>
        <begin position="799"/>
        <end position="916"/>
    </location>
</feature>
<dbReference type="InterPro" id="IPR003613">
    <property type="entry name" value="Ubox_domain"/>
</dbReference>
<evidence type="ECO:0000313" key="5">
    <source>
        <dbReference type="EMBL" id="KXZ41998.1"/>
    </source>
</evidence>
<sequence length="916" mass="91312">MTPLLLLLFIGLSSAELPLYVPGDISVPCDEMRAFHRHLTTDGTGDGSVWEEADDACKITYQGAAVSTPEGHTTVAYDTTYRVHKELLSHVLNAVRRARERDSRQVGDPFVAPYLAGVYQRMGLEYSGLLCFPRITLLWRRLAAAGGAGGGEPVEPAFAAGKAGPGDMGRADGGGSRIGGAAADSGGCAGAGREACPAAAMQAEAEAGEAEVHTVEAEGSWEAGLGPESGSSPRLPPGRVARRPARLVPLASIMQQLHRELVLEPWKPVELRLMLGRAAAYAEALAATDVAAAAAAGSGGGGIAASCATGWMGAGLPWLPRGGGPGAGSLLGSSGLLGGGLGLGPGPSAGGCGPAAGGGGSGEAMAGPGSLLWWALWAACPTVLVALDTLQSAPDHAWMALYIAVIATCRTLAEWRTGLAVLGPPRGRPASARLGALAAAHGASAAASVLLTGLLNSWLPLLGHGAAMAVVWLHLLLLPAVMVAVMGVAGMPLVALMREPAQASSGVTYERPAIMQWLEQRRVDPVTHVPLKRHRLAPNLNLRHMIEVWVQDRVEARRRLAQRLRDEVAAEAAAFAAATGATACRGGQPHADAAAAAAASGTHKQAAVPATQRVAVDGESAAVSVIPPGDASGRGALGAAAAPSNVWLAARDGPAREAVGSDSPSPSPAAGATGETPAADRPRPGGGTTASSAVAGGGDGRMVRMGVGVSAAAATPVPEVRVEAVEALAAAASRVRAARRRRALATVPAVEADADGGRVPMPPHLLDALTGAGGSGGCRGGGTGAFAAHEYGTRGLCDEGEGNVDRQPAASASAAATGGAPMPSSSVQGGGGSGEGSSHGTAAGGGGSGPHGHNRRDNAGGSDGRLPPASTLGTEAGRSTSLLMRTSSRRDARGAIEGATRVETGAGASPPARAPA</sequence>
<feature type="region of interest" description="Disordered" evidence="1">
    <location>
        <begin position="653"/>
        <end position="699"/>
    </location>
</feature>
<keyword evidence="3" id="KW-0732">Signal</keyword>
<evidence type="ECO:0000313" key="6">
    <source>
        <dbReference type="Proteomes" id="UP000075714"/>
    </source>
</evidence>
<dbReference type="GO" id="GO:0016567">
    <property type="term" value="P:protein ubiquitination"/>
    <property type="evidence" value="ECO:0007669"/>
    <property type="project" value="UniProtKB-UniPathway"/>
</dbReference>
<dbReference type="Proteomes" id="UP000075714">
    <property type="component" value="Unassembled WGS sequence"/>
</dbReference>
<feature type="compositionally biased region" description="Low complexity" evidence="1">
    <location>
        <begin position="808"/>
        <end position="827"/>
    </location>
</feature>
<dbReference type="AlphaFoldDB" id="A0A150FWP7"/>
<protein>
    <recommendedName>
        <fullName evidence="4">U-box domain-containing protein</fullName>
    </recommendedName>
</protein>
<name>A0A150FWP7_GONPE</name>
<evidence type="ECO:0000259" key="4">
    <source>
        <dbReference type="SMART" id="SM00504"/>
    </source>
</evidence>
<dbReference type="SUPFAM" id="SSF57850">
    <property type="entry name" value="RING/U-box"/>
    <property type="match status" value="1"/>
</dbReference>
<feature type="compositionally biased region" description="Low complexity" evidence="1">
    <location>
        <begin position="905"/>
        <end position="916"/>
    </location>
</feature>
<keyword evidence="6" id="KW-1185">Reference proteome</keyword>
<dbReference type="EMBL" id="LSYV01000226">
    <property type="protein sequence ID" value="KXZ41998.1"/>
    <property type="molecule type" value="Genomic_DNA"/>
</dbReference>
<dbReference type="CDD" id="cd16655">
    <property type="entry name" value="RING-Ubox_WDSUB1-like"/>
    <property type="match status" value="1"/>
</dbReference>
<keyword evidence="2" id="KW-0472">Membrane</keyword>
<feature type="region of interest" description="Disordered" evidence="1">
    <location>
        <begin position="215"/>
        <end position="240"/>
    </location>
</feature>
<dbReference type="InterPro" id="IPR013083">
    <property type="entry name" value="Znf_RING/FYVE/PHD"/>
</dbReference>
<feature type="compositionally biased region" description="Low complexity" evidence="1">
    <location>
        <begin position="660"/>
        <end position="677"/>
    </location>
</feature>
<feature type="domain" description="U-box" evidence="4">
    <location>
        <begin position="495"/>
        <end position="549"/>
    </location>
</feature>
<accession>A0A150FWP7</accession>
<gene>
    <name evidence="5" type="ORF">GPECTOR_227g505</name>
</gene>
<evidence type="ECO:0000256" key="3">
    <source>
        <dbReference type="SAM" id="SignalP"/>
    </source>
</evidence>
<feature type="transmembrane region" description="Helical" evidence="2">
    <location>
        <begin position="471"/>
        <end position="496"/>
    </location>
</feature>
<dbReference type="PANTHER" id="PTHR46573:SF1">
    <property type="entry name" value="WD REPEAT, SAM AND U-BOX DOMAIN-CONTAINING PROTEIN 1"/>
    <property type="match status" value="1"/>
</dbReference>
<dbReference type="GO" id="GO:0004842">
    <property type="term" value="F:ubiquitin-protein transferase activity"/>
    <property type="evidence" value="ECO:0007669"/>
    <property type="project" value="InterPro"/>
</dbReference>